<evidence type="ECO:0000256" key="1">
    <source>
        <dbReference type="ARBA" id="ARBA00009981"/>
    </source>
</evidence>
<evidence type="ECO:0000313" key="4">
    <source>
        <dbReference type="EMBL" id="MDH2388774.1"/>
    </source>
</evidence>
<gene>
    <name evidence="4" type="ORF">QCN29_08225</name>
</gene>
<dbReference type="RefSeq" id="WP_279927061.1">
    <property type="nucleotide sequence ID" value="NZ_JARWBG010000006.1"/>
</dbReference>
<reference evidence="4 5" key="1">
    <citation type="submission" date="2023-04" db="EMBL/GenBank/DDBJ databases">
        <title>Streptomyces chengmaiensis sp. nov. isolated from the stem of mangrove plant in Hainan.</title>
        <authorList>
            <person name="Huang X."/>
            <person name="Zhou S."/>
            <person name="Chu X."/>
            <person name="Xie Y."/>
            <person name="Lin Y."/>
        </authorList>
    </citation>
    <scope>NUCLEOTIDE SEQUENCE [LARGE SCALE GENOMIC DNA]</scope>
    <source>
        <strain evidence="4 5">HNM0663</strain>
    </source>
</reference>
<dbReference type="SUPFAM" id="SSF143120">
    <property type="entry name" value="YefM-like"/>
    <property type="match status" value="1"/>
</dbReference>
<dbReference type="InterPro" id="IPR036165">
    <property type="entry name" value="YefM-like_sf"/>
</dbReference>
<accession>A0ABT6HLN2</accession>
<proteinExistence type="inferred from homology"/>
<name>A0ABT6HLN2_9ACTN</name>
<evidence type="ECO:0000256" key="3">
    <source>
        <dbReference type="SAM" id="Coils"/>
    </source>
</evidence>
<dbReference type="Pfam" id="PF02604">
    <property type="entry name" value="PhdYeFM_antitox"/>
    <property type="match status" value="1"/>
</dbReference>
<comment type="function">
    <text evidence="2">Antitoxin component of a type II toxin-antitoxin (TA) system.</text>
</comment>
<keyword evidence="3" id="KW-0175">Coiled coil</keyword>
<sequence length="89" mass="9325">MGIAQAGAALEELCRRVATGPERTAITAQGEVLAVLISPEELADLEDDLAIAQNRLNEVLGSPEPVLTLDELSAELAAADNDDEEAQGR</sequence>
<evidence type="ECO:0000256" key="2">
    <source>
        <dbReference type="RuleBase" id="RU362080"/>
    </source>
</evidence>
<dbReference type="EMBL" id="JARWBG010000006">
    <property type="protein sequence ID" value="MDH2388774.1"/>
    <property type="molecule type" value="Genomic_DNA"/>
</dbReference>
<organism evidence="4 5">
    <name type="scientific">Streptomyces chengmaiensis</name>
    <dbReference type="NCBI Taxonomy" id="3040919"/>
    <lineage>
        <taxon>Bacteria</taxon>
        <taxon>Bacillati</taxon>
        <taxon>Actinomycetota</taxon>
        <taxon>Actinomycetes</taxon>
        <taxon>Kitasatosporales</taxon>
        <taxon>Streptomycetaceae</taxon>
        <taxon>Streptomyces</taxon>
    </lineage>
</organism>
<dbReference type="InterPro" id="IPR006442">
    <property type="entry name" value="Antitoxin_Phd/YefM"/>
</dbReference>
<comment type="similarity">
    <text evidence="1 2">Belongs to the phD/YefM antitoxin family.</text>
</comment>
<comment type="caution">
    <text evidence="4">The sequence shown here is derived from an EMBL/GenBank/DDBJ whole genome shotgun (WGS) entry which is preliminary data.</text>
</comment>
<dbReference type="Proteomes" id="UP001223144">
    <property type="component" value="Unassembled WGS sequence"/>
</dbReference>
<feature type="coiled-coil region" evidence="3">
    <location>
        <begin position="42"/>
        <end position="89"/>
    </location>
</feature>
<protein>
    <recommendedName>
        <fullName evidence="2">Antitoxin</fullName>
    </recommendedName>
</protein>
<keyword evidence="5" id="KW-1185">Reference proteome</keyword>
<evidence type="ECO:0000313" key="5">
    <source>
        <dbReference type="Proteomes" id="UP001223144"/>
    </source>
</evidence>